<dbReference type="Pfam" id="PF13358">
    <property type="entry name" value="DDE_3"/>
    <property type="match status" value="1"/>
</dbReference>
<evidence type="ECO:0000259" key="1">
    <source>
        <dbReference type="Pfam" id="PF13358"/>
    </source>
</evidence>
<protein>
    <recommendedName>
        <fullName evidence="1">Tc1-like transposase DDE domain-containing protein</fullName>
    </recommendedName>
</protein>
<dbReference type="EMBL" id="WNKT01000035">
    <property type="protein sequence ID" value="MTW22259.1"/>
    <property type="molecule type" value="Genomic_DNA"/>
</dbReference>
<name>A0A6N8EH89_9GAMM</name>
<dbReference type="OrthoDB" id="165456at2"/>
<evidence type="ECO:0000313" key="2">
    <source>
        <dbReference type="EMBL" id="MTW22259.1"/>
    </source>
</evidence>
<dbReference type="AlphaFoldDB" id="A0A6N8EH89"/>
<feature type="domain" description="Tc1-like transposase DDE" evidence="1">
    <location>
        <begin position="28"/>
        <end position="82"/>
    </location>
</feature>
<gene>
    <name evidence="2" type="ORF">GJ668_14345</name>
</gene>
<evidence type="ECO:0000313" key="3">
    <source>
        <dbReference type="Proteomes" id="UP000434044"/>
    </source>
</evidence>
<organism evidence="2 3">
    <name type="scientific">Allochromatium palmeri</name>
    <dbReference type="NCBI Taxonomy" id="231048"/>
    <lineage>
        <taxon>Bacteria</taxon>
        <taxon>Pseudomonadati</taxon>
        <taxon>Pseudomonadota</taxon>
        <taxon>Gammaproteobacteria</taxon>
        <taxon>Chromatiales</taxon>
        <taxon>Chromatiaceae</taxon>
        <taxon>Allochromatium</taxon>
    </lineage>
</organism>
<dbReference type="Proteomes" id="UP000434044">
    <property type="component" value="Unassembled WGS sequence"/>
</dbReference>
<sequence length="99" mass="10956">MRDLPPGPRAGQAGHRDPEIAYFDVVTGRVSYHLGPTRTEVDFATWLATMLAERGPHTAWHLIMDNLNIHCSESLVRLVAEHCGLRDCSNFSISRGSLG</sequence>
<proteinExistence type="predicted"/>
<keyword evidence="3" id="KW-1185">Reference proteome</keyword>
<accession>A0A6N8EH89</accession>
<reference evidence="2 3" key="1">
    <citation type="submission" date="2019-11" db="EMBL/GenBank/DDBJ databases">
        <title>Whole-genome sequence of the anaerobic purple sulfur bacterium Allochromatium palmeri DSM 15591.</title>
        <authorList>
            <person name="Kyndt J.A."/>
            <person name="Meyer T.E."/>
        </authorList>
    </citation>
    <scope>NUCLEOTIDE SEQUENCE [LARGE SCALE GENOMIC DNA]</scope>
    <source>
        <strain evidence="2 3">DSM 15591</strain>
    </source>
</reference>
<comment type="caution">
    <text evidence="2">The sequence shown here is derived from an EMBL/GenBank/DDBJ whole genome shotgun (WGS) entry which is preliminary data.</text>
</comment>
<dbReference type="InterPro" id="IPR038717">
    <property type="entry name" value="Tc1-like_DDE_dom"/>
</dbReference>